<name>A0A5N5D0K9_9PEZI</name>
<keyword evidence="2" id="KW-0663">Pyridoxal phosphate</keyword>
<dbReference type="Pfam" id="PF00282">
    <property type="entry name" value="Pyridoxal_deC"/>
    <property type="match status" value="1"/>
</dbReference>
<evidence type="ECO:0000313" key="5">
    <source>
        <dbReference type="Proteomes" id="UP000325902"/>
    </source>
</evidence>
<evidence type="ECO:0000313" key="4">
    <source>
        <dbReference type="EMBL" id="KAB2571199.1"/>
    </source>
</evidence>
<evidence type="ECO:0000256" key="1">
    <source>
        <dbReference type="ARBA" id="ARBA00001933"/>
    </source>
</evidence>
<organism evidence="4 5">
    <name type="scientific">Lasiodiplodia theobromae</name>
    <dbReference type="NCBI Taxonomy" id="45133"/>
    <lineage>
        <taxon>Eukaryota</taxon>
        <taxon>Fungi</taxon>
        <taxon>Dikarya</taxon>
        <taxon>Ascomycota</taxon>
        <taxon>Pezizomycotina</taxon>
        <taxon>Dothideomycetes</taxon>
        <taxon>Dothideomycetes incertae sedis</taxon>
        <taxon>Botryosphaeriales</taxon>
        <taxon>Botryosphaeriaceae</taxon>
        <taxon>Lasiodiplodia</taxon>
    </lineage>
</organism>
<proteinExistence type="predicted"/>
<keyword evidence="3" id="KW-0456">Lyase</keyword>
<evidence type="ECO:0000256" key="2">
    <source>
        <dbReference type="ARBA" id="ARBA00022898"/>
    </source>
</evidence>
<dbReference type="OrthoDB" id="2161780at2759"/>
<dbReference type="EMBL" id="VCHE01000108">
    <property type="protein sequence ID" value="KAB2571199.1"/>
    <property type="molecule type" value="Genomic_DNA"/>
</dbReference>
<dbReference type="InterPro" id="IPR050477">
    <property type="entry name" value="GrpII_AminoAcid_Decarb"/>
</dbReference>
<dbReference type="PANTHER" id="PTHR42735">
    <property type="match status" value="1"/>
</dbReference>
<comment type="cofactor">
    <cofactor evidence="1">
        <name>pyridoxal 5'-phosphate</name>
        <dbReference type="ChEBI" id="CHEBI:597326"/>
    </cofactor>
</comment>
<dbReference type="Gene3D" id="3.40.640.10">
    <property type="entry name" value="Type I PLP-dependent aspartate aminotransferase-like (Major domain)"/>
    <property type="match status" value="1"/>
</dbReference>
<dbReference type="GO" id="GO:0016830">
    <property type="term" value="F:carbon-carbon lyase activity"/>
    <property type="evidence" value="ECO:0007669"/>
    <property type="project" value="InterPro"/>
</dbReference>
<reference evidence="4 5" key="1">
    <citation type="journal article" date="2019" name="Sci. Rep.">
        <title>A multi-omics analysis of the grapevine pathogen Lasiodiplodia theobromae reveals that temperature affects the expression of virulence- and pathogenicity-related genes.</title>
        <authorList>
            <person name="Felix C."/>
            <person name="Meneses R."/>
            <person name="Goncalves M.F.M."/>
            <person name="Tilleman L."/>
            <person name="Duarte A.S."/>
            <person name="Jorrin-Novo J.V."/>
            <person name="Van de Peer Y."/>
            <person name="Deforce D."/>
            <person name="Van Nieuwerburgh F."/>
            <person name="Esteves A.C."/>
            <person name="Alves A."/>
        </authorList>
    </citation>
    <scope>NUCLEOTIDE SEQUENCE [LARGE SCALE GENOMIC DNA]</scope>
    <source>
        <strain evidence="4 5">LA-SOL3</strain>
    </source>
</reference>
<gene>
    <name evidence="4" type="primary">mfnA_1</name>
    <name evidence="4" type="ORF">DBV05_g10144</name>
</gene>
<dbReference type="SUPFAM" id="SSF53383">
    <property type="entry name" value="PLP-dependent transferases"/>
    <property type="match status" value="1"/>
</dbReference>
<accession>A0A5N5D0K9</accession>
<dbReference type="InterPro" id="IPR015421">
    <property type="entry name" value="PyrdxlP-dep_Trfase_major"/>
</dbReference>
<dbReference type="GO" id="GO:0019752">
    <property type="term" value="P:carboxylic acid metabolic process"/>
    <property type="evidence" value="ECO:0007669"/>
    <property type="project" value="InterPro"/>
</dbReference>
<dbReference type="AlphaFoldDB" id="A0A5N5D0K9"/>
<keyword evidence="5" id="KW-1185">Reference proteome</keyword>
<comment type="caution">
    <text evidence="4">The sequence shown here is derived from an EMBL/GenBank/DDBJ whole genome shotgun (WGS) entry which is preliminary data.</text>
</comment>
<sequence length="1073" mass="119646">MDENNDTHNAISAYFIGPRAENLDNFHGNVTKILQQLKKARIRYADSNGDTDYITAGNKESEQYKRITDRFEKAVHNTANLLGKHSIPFWSPRYQAHMGTDLTMPSLLGYFMASIYNSNNVAIEASPLTTVAEIEVGEQLCTMFGYNNDEKKEGEPLGWGHITCDGTVANLESIWVARNLKFYPLSLKWAMEEGNPLAFVPKNFTVRTCQNELKEFRELSLWELLNLKPKTILDIPEQLHVKHQITPSFLQGALNDFNIQTRGKDALEQHFGIDSESCAPTIMVSSTRHYSWPKGGAVAGIGSKNIVGIKVDKAARVDLSDLEDRLNQQLEAKRPVYAVVAIIGSTEEGAVDPLQKILQLRQKFQTKGLSFLVHADAAWGGYFATMLCKGKEFKPADTQPSKKPKAPSSDDEIVTIQEIEVGEETDLDELDFESASEYVDSDVDELLDTRAGREPDDDGFVPGLSLRVETQRDLAALRYCDSITVDPHKAGYIPYPAGALAYRDGRLRFLVTWTSPYLSRGSVTSIGIYGVEGSKPGASAVSTWLSNKCIGLHDQGYGALLAEACFTSSMFSALWAAVDVGRSSFMCVPFNEFPSETTAGVNPQFEKTIIRKQILDKTDSKEFVKNPELMKLLRALGSDLNINAFALNWKYEDGTANTDVEEANYLMTRVVRRLSIEDPNDKPTKINFYLTSTQFEHELYGDCAKHFKERLQLDSTTNASLMVLRNVVMSPFATVKGTLSKAEAAFCEVVEDEVKKCRERNSDVPDYHSFLIHGQQSICLSYRTMFHIGSHRRQVILAVDLDADGLEGYRTAKGKTEDFLVLKSAEKIPLTTLLERAKDSKPTFLGNLTTKSNCFHSGILQSNITVTITSVIINRPLDARAHDDGYPSGRMPFYLYANNSDELHIDHLFTRCENIALSAGSVGLNGGIDVRGFLKPDANSEASNNTNNAAALIATFEEKHEAAMQPFPATNAALLKDPDFFFRSGAKFAVKLWRDPRKSDVRTRGLLEQLEKESDKLLLGQGTLTLGDDVVADVEKLNRDPSAVPKEVTVARWRDRFRKIGKDKKIKEKKEKK</sequence>
<dbReference type="PANTHER" id="PTHR42735:SF4">
    <property type="entry name" value="PYRIDOXAL PHOSPHATE-DEPENDENT DECARBOXYLASE FAMILY PROTEIN"/>
    <property type="match status" value="1"/>
</dbReference>
<dbReference type="InterPro" id="IPR002129">
    <property type="entry name" value="PyrdxlP-dep_de-COase"/>
</dbReference>
<protein>
    <submittedName>
        <fullName evidence="4">Putative L-aspartate decarboxylase</fullName>
    </submittedName>
</protein>
<dbReference type="Proteomes" id="UP000325902">
    <property type="component" value="Unassembled WGS sequence"/>
</dbReference>
<evidence type="ECO:0000256" key="3">
    <source>
        <dbReference type="ARBA" id="ARBA00023239"/>
    </source>
</evidence>
<dbReference type="GO" id="GO:0030170">
    <property type="term" value="F:pyridoxal phosphate binding"/>
    <property type="evidence" value="ECO:0007669"/>
    <property type="project" value="InterPro"/>
</dbReference>
<dbReference type="InterPro" id="IPR015424">
    <property type="entry name" value="PyrdxlP-dep_Trfase"/>
</dbReference>